<dbReference type="EMBL" id="UYRT01093427">
    <property type="protein sequence ID" value="VDN38887.1"/>
    <property type="molecule type" value="Genomic_DNA"/>
</dbReference>
<reference evidence="2 3" key="2">
    <citation type="submission" date="2018-11" db="EMBL/GenBank/DDBJ databases">
        <authorList>
            <consortium name="Pathogen Informatics"/>
        </authorList>
    </citation>
    <scope>NUCLEOTIDE SEQUENCE [LARGE SCALE GENOMIC DNA]</scope>
</reference>
<dbReference type="OrthoDB" id="5773090at2759"/>
<dbReference type="Proteomes" id="UP000271098">
    <property type="component" value="Unassembled WGS sequence"/>
</dbReference>
<accession>A0A183ELC9</accession>
<sequence>MKQNDWFVKLYANQYRAENARTPIITFVCGVGVISLALVLYNRYCLNAKKLPDGEAVDFKIMFHLKKYIPFLRNFGIHYREFSSDDF</sequence>
<organism evidence="4">
    <name type="scientific">Gongylonema pulchrum</name>
    <dbReference type="NCBI Taxonomy" id="637853"/>
    <lineage>
        <taxon>Eukaryota</taxon>
        <taxon>Metazoa</taxon>
        <taxon>Ecdysozoa</taxon>
        <taxon>Nematoda</taxon>
        <taxon>Chromadorea</taxon>
        <taxon>Rhabditida</taxon>
        <taxon>Spirurina</taxon>
        <taxon>Spiruromorpha</taxon>
        <taxon>Spiruroidea</taxon>
        <taxon>Gongylonematidae</taxon>
        <taxon>Gongylonema</taxon>
    </lineage>
</organism>
<reference evidence="4" key="1">
    <citation type="submission" date="2016-06" db="UniProtKB">
        <authorList>
            <consortium name="WormBaseParasite"/>
        </authorList>
    </citation>
    <scope>IDENTIFICATION</scope>
</reference>
<protein>
    <submittedName>
        <fullName evidence="4">Cytochrome c oxidase assembly protein</fullName>
    </submittedName>
</protein>
<evidence type="ECO:0000313" key="3">
    <source>
        <dbReference type="Proteomes" id="UP000271098"/>
    </source>
</evidence>
<keyword evidence="1" id="KW-0812">Transmembrane</keyword>
<dbReference type="WBParaSite" id="GPUH_0002179701-mRNA-1">
    <property type="protein sequence ID" value="GPUH_0002179701-mRNA-1"/>
    <property type="gene ID" value="GPUH_0002179701"/>
</dbReference>
<feature type="transmembrane region" description="Helical" evidence="1">
    <location>
        <begin position="20"/>
        <end position="41"/>
    </location>
</feature>
<evidence type="ECO:0000313" key="2">
    <source>
        <dbReference type="EMBL" id="VDN38887.1"/>
    </source>
</evidence>
<keyword evidence="1" id="KW-1133">Transmembrane helix</keyword>
<keyword evidence="3" id="KW-1185">Reference proteome</keyword>
<gene>
    <name evidence="2" type="ORF">GPUH_LOCUS21770</name>
</gene>
<keyword evidence="1" id="KW-0472">Membrane</keyword>
<proteinExistence type="predicted"/>
<dbReference type="AlphaFoldDB" id="A0A183ELC9"/>
<evidence type="ECO:0000256" key="1">
    <source>
        <dbReference type="SAM" id="Phobius"/>
    </source>
</evidence>
<evidence type="ECO:0000313" key="4">
    <source>
        <dbReference type="WBParaSite" id="GPUH_0002179701-mRNA-1"/>
    </source>
</evidence>
<name>A0A183ELC9_9BILA</name>